<evidence type="ECO:0000256" key="6">
    <source>
        <dbReference type="ARBA" id="ARBA00022840"/>
    </source>
</evidence>
<keyword evidence="5" id="KW-0547">Nucleotide-binding</keyword>
<dbReference type="InterPro" id="IPR015856">
    <property type="entry name" value="ABC_transpr_CbiO/EcfA_su"/>
</dbReference>
<keyword evidence="3" id="KW-0813">Transport</keyword>
<evidence type="ECO:0000313" key="10">
    <source>
        <dbReference type="EMBL" id="MSS38560.1"/>
    </source>
</evidence>
<dbReference type="Gene3D" id="3.40.50.300">
    <property type="entry name" value="P-loop containing nucleotide triphosphate hydrolases"/>
    <property type="match status" value="1"/>
</dbReference>
<organism evidence="10 11">
    <name type="scientific">Clostridium porci</name>
    <dbReference type="NCBI Taxonomy" id="2605778"/>
    <lineage>
        <taxon>Bacteria</taxon>
        <taxon>Bacillati</taxon>
        <taxon>Bacillota</taxon>
        <taxon>Clostridia</taxon>
        <taxon>Eubacteriales</taxon>
        <taxon>Clostridiaceae</taxon>
        <taxon>Clostridium</taxon>
    </lineage>
</organism>
<dbReference type="PANTHER" id="PTHR43553:SF24">
    <property type="entry name" value="ENERGY-COUPLING FACTOR TRANSPORTER ATP-BINDING PROTEIN ECFA1"/>
    <property type="match status" value="1"/>
</dbReference>
<comment type="subcellular location">
    <subcellularLocation>
        <location evidence="1">Cell membrane</location>
        <topology evidence="1">Peripheral membrane protein</topology>
    </subcellularLocation>
</comment>
<keyword evidence="4" id="KW-1003">Cell membrane</keyword>
<gene>
    <name evidence="10" type="ORF">FYJ39_19120</name>
</gene>
<name>A0A7X2TEG7_9CLOT</name>
<accession>A0A7X2TEG7</accession>
<evidence type="ECO:0000256" key="2">
    <source>
        <dbReference type="ARBA" id="ARBA00005417"/>
    </source>
</evidence>
<sequence length="274" mass="30543">MKEEFVLQVKGLSCSYEEGEKVLDGVSVNISKGERIAVLGANGAGKSTFFLCLNGVLKPQEGELWLEGQKIGSHKAKQLRKKVGIVFQDADSQIIASTVRREVSFGPVNLRIPMEEVRLRTEQALDYMGIQRLGERPPHYLSGGEKKQVTIADIIAMEPEVFIFDEPSAALDPVNSEILEVVLSRLSREGRTLMVSTHDVDFAYRFASRLLVFSQGRIIGDGSPEELFAREEILKEAHLKQPILYQLGQGLKEKGILKATFSYPRTAQELLKLL</sequence>
<dbReference type="AlphaFoldDB" id="A0A7X2TEG7"/>
<protein>
    <submittedName>
        <fullName evidence="10">ABC transporter ATP-binding protein</fullName>
    </submittedName>
</protein>
<keyword evidence="11" id="KW-1185">Reference proteome</keyword>
<dbReference type="RefSeq" id="WP_154473946.1">
    <property type="nucleotide sequence ID" value="NZ_VUMD01000029.1"/>
</dbReference>
<feature type="domain" description="ABC transporter" evidence="9">
    <location>
        <begin position="7"/>
        <end position="240"/>
    </location>
</feature>
<evidence type="ECO:0000256" key="7">
    <source>
        <dbReference type="ARBA" id="ARBA00022967"/>
    </source>
</evidence>
<dbReference type="FunFam" id="3.40.50.300:FF:000224">
    <property type="entry name" value="Energy-coupling factor transporter ATP-binding protein EcfA"/>
    <property type="match status" value="1"/>
</dbReference>
<dbReference type="GO" id="GO:0016887">
    <property type="term" value="F:ATP hydrolysis activity"/>
    <property type="evidence" value="ECO:0007669"/>
    <property type="project" value="InterPro"/>
</dbReference>
<reference evidence="10 11" key="1">
    <citation type="submission" date="2019-08" db="EMBL/GenBank/DDBJ databases">
        <title>In-depth cultivation of the pig gut microbiome towards novel bacterial diversity and tailored functional studies.</title>
        <authorList>
            <person name="Wylensek D."/>
            <person name="Hitch T.C.A."/>
            <person name="Clavel T."/>
        </authorList>
    </citation>
    <scope>NUCLEOTIDE SEQUENCE [LARGE SCALE GENOMIC DNA]</scope>
    <source>
        <strain evidence="10 11">WCA-389-WT-23D1</strain>
    </source>
</reference>
<evidence type="ECO:0000313" key="11">
    <source>
        <dbReference type="Proteomes" id="UP000429958"/>
    </source>
</evidence>
<dbReference type="GO" id="GO:0043190">
    <property type="term" value="C:ATP-binding cassette (ABC) transporter complex"/>
    <property type="evidence" value="ECO:0007669"/>
    <property type="project" value="TreeGrafter"/>
</dbReference>
<evidence type="ECO:0000259" key="9">
    <source>
        <dbReference type="PROSITE" id="PS50893"/>
    </source>
</evidence>
<dbReference type="InterPro" id="IPR027417">
    <property type="entry name" value="P-loop_NTPase"/>
</dbReference>
<comment type="similarity">
    <text evidence="2">Belongs to the ABC transporter superfamily.</text>
</comment>
<evidence type="ECO:0000256" key="8">
    <source>
        <dbReference type="ARBA" id="ARBA00023136"/>
    </source>
</evidence>
<dbReference type="PROSITE" id="PS50893">
    <property type="entry name" value="ABC_TRANSPORTER_2"/>
    <property type="match status" value="1"/>
</dbReference>
<proteinExistence type="inferred from homology"/>
<evidence type="ECO:0000256" key="4">
    <source>
        <dbReference type="ARBA" id="ARBA00022475"/>
    </source>
</evidence>
<dbReference type="GO" id="GO:0042626">
    <property type="term" value="F:ATPase-coupled transmembrane transporter activity"/>
    <property type="evidence" value="ECO:0007669"/>
    <property type="project" value="TreeGrafter"/>
</dbReference>
<dbReference type="InterPro" id="IPR003593">
    <property type="entry name" value="AAA+_ATPase"/>
</dbReference>
<dbReference type="SMART" id="SM00382">
    <property type="entry name" value="AAA"/>
    <property type="match status" value="1"/>
</dbReference>
<dbReference type="PANTHER" id="PTHR43553">
    <property type="entry name" value="HEAVY METAL TRANSPORTER"/>
    <property type="match status" value="1"/>
</dbReference>
<dbReference type="InterPro" id="IPR003439">
    <property type="entry name" value="ABC_transporter-like_ATP-bd"/>
</dbReference>
<comment type="caution">
    <text evidence="10">The sequence shown here is derived from an EMBL/GenBank/DDBJ whole genome shotgun (WGS) entry which is preliminary data.</text>
</comment>
<dbReference type="SUPFAM" id="SSF52540">
    <property type="entry name" value="P-loop containing nucleoside triphosphate hydrolases"/>
    <property type="match status" value="1"/>
</dbReference>
<dbReference type="CDD" id="cd03225">
    <property type="entry name" value="ABC_cobalt_CbiO_domain1"/>
    <property type="match status" value="1"/>
</dbReference>
<dbReference type="Proteomes" id="UP000429958">
    <property type="component" value="Unassembled WGS sequence"/>
</dbReference>
<evidence type="ECO:0000256" key="5">
    <source>
        <dbReference type="ARBA" id="ARBA00022741"/>
    </source>
</evidence>
<evidence type="ECO:0000256" key="3">
    <source>
        <dbReference type="ARBA" id="ARBA00022448"/>
    </source>
</evidence>
<dbReference type="InterPro" id="IPR050095">
    <property type="entry name" value="ECF_ABC_transporter_ATP-bd"/>
</dbReference>
<keyword evidence="7" id="KW-1278">Translocase</keyword>
<keyword evidence="8" id="KW-0472">Membrane</keyword>
<dbReference type="Pfam" id="PF00005">
    <property type="entry name" value="ABC_tran"/>
    <property type="match status" value="1"/>
</dbReference>
<dbReference type="GO" id="GO:0005524">
    <property type="term" value="F:ATP binding"/>
    <property type="evidence" value="ECO:0007669"/>
    <property type="project" value="UniProtKB-KW"/>
</dbReference>
<evidence type="ECO:0000256" key="1">
    <source>
        <dbReference type="ARBA" id="ARBA00004202"/>
    </source>
</evidence>
<keyword evidence="6 10" id="KW-0067">ATP-binding</keyword>
<dbReference type="EMBL" id="VUMD01000029">
    <property type="protein sequence ID" value="MSS38560.1"/>
    <property type="molecule type" value="Genomic_DNA"/>
</dbReference>